<dbReference type="PANTHER" id="PTHR12436">
    <property type="entry name" value="80 KDA MCM3-ASSOCIATED PROTEIN"/>
    <property type="match status" value="1"/>
</dbReference>
<dbReference type="AlphaFoldDB" id="A0A6P7SHC1"/>
<reference evidence="4" key="1">
    <citation type="submission" date="2025-08" db="UniProtKB">
        <authorList>
            <consortium name="RefSeq"/>
        </authorList>
    </citation>
    <scope>IDENTIFICATION</scope>
</reference>
<evidence type="ECO:0000259" key="2">
    <source>
        <dbReference type="PROSITE" id="PS50250"/>
    </source>
</evidence>
<dbReference type="GO" id="GO:0005634">
    <property type="term" value="C:nucleus"/>
    <property type="evidence" value="ECO:0007669"/>
    <property type="project" value="TreeGrafter"/>
</dbReference>
<sequence>MRSKFYRSISYVFFCVTNVEIFLMSSVSWNNNPTSGSETPESSDNVMYPNKPEWETARKALEAVSGLKLKTDTDSCKDTSPTKAAVLSAQQSLGLPASVLPCQPMPPPPPLQSPHPAGNVGHNMQQMPPPPPPPHPNMNLPDQSNNSSSNNFYYNNNYNMYSQYPYGQYYNMPQQYGNVPPYGQYQQNHPDNRPPNQVPPPPPHMVLQQPLPPGTGDNIDQQQQRQHMQQPPPPHMPTSLHLQQPHLHQQQSQPHLQQQPPPQHYQPDQQSPQQSSQQQQQQQQQLSPGHQYHNTDYPSNMPRFQMAKNKLRNANALGIRFQISKRHNVQNTNAISSYRTKMFPQQQQQSQQKMCSPHPGKQQQQLSNYQSSPENNQTEDNSSNAEPKSPGIEKGEWPPSLKDYVQRAFASVNEENQKDEMERCLKMKLKGIFDDQTPWNIDWYKEPLPDISCLEKRKRSRWERDDPEPSNNRSSVRCPYNGDRVPTYRTSRSRSRSKSRSRSRSPAAVVVSVRDKYSRSVARKHRRHSSDSSSVSDDSSSSEKYVSKHSFGNKNRGRGRGRGARGRASRGRFREDSYGGKKGKKDRDLTFEYDGPDKEEKLQRRAARFVEHLNNSSDSKRYRQTLTLTINNFTTTGSDDELDMDGCVIVGECQDLEKQYFRLTTAPDPSTIRPTEVLKRSLIMVQDHWRAKADYNYACEQLKSIRQDLTLQGIRDTFTVRVYETHARIAMEKGDHEEFNQCQTQLKLLYHEGHHGNVAEFTAYRILYYIFTSNTLDLTTALATLKSNHRKDECVYHALNVRSAWALNNYHRFFKLYRCAPKMSGYLMDWFVDRVRISALKTIAKSFRPMLLITYIQNELSFSNRDDCVQFLTDKNVVLNDDSTKVDCKQSMAAVQAL</sequence>
<evidence type="ECO:0000313" key="3">
    <source>
        <dbReference type="Proteomes" id="UP000515154"/>
    </source>
</evidence>
<feature type="compositionally biased region" description="Basic residues" evidence="1">
    <location>
        <begin position="555"/>
        <end position="571"/>
    </location>
</feature>
<keyword evidence="3" id="KW-1185">Reference proteome</keyword>
<feature type="region of interest" description="Disordered" evidence="1">
    <location>
        <begin position="175"/>
        <end position="302"/>
    </location>
</feature>
<evidence type="ECO:0000256" key="1">
    <source>
        <dbReference type="SAM" id="MobiDB-lite"/>
    </source>
</evidence>
<dbReference type="PANTHER" id="PTHR12436:SF4">
    <property type="entry name" value="LEUKOCYTE RECEPTOR CLUSTER MEMBER 8"/>
    <property type="match status" value="1"/>
</dbReference>
<proteinExistence type="predicted"/>
<feature type="compositionally biased region" description="Low complexity" evidence="1">
    <location>
        <begin position="144"/>
        <end position="153"/>
    </location>
</feature>
<feature type="domain" description="PCI" evidence="2">
    <location>
        <begin position="735"/>
        <end position="898"/>
    </location>
</feature>
<feature type="compositionally biased region" description="Polar residues" evidence="1">
    <location>
        <begin position="361"/>
        <end position="386"/>
    </location>
</feature>
<feature type="region of interest" description="Disordered" evidence="1">
    <location>
        <begin position="342"/>
        <end position="400"/>
    </location>
</feature>
<feature type="compositionally biased region" description="Low complexity" evidence="1">
    <location>
        <begin position="237"/>
        <end position="258"/>
    </location>
</feature>
<feature type="compositionally biased region" description="Pro residues" evidence="1">
    <location>
        <begin position="127"/>
        <end position="136"/>
    </location>
</feature>
<dbReference type="RefSeq" id="XP_029637356.2">
    <property type="nucleotide sequence ID" value="XM_029781496.2"/>
</dbReference>
<dbReference type="InterPro" id="IPR045107">
    <property type="entry name" value="SAC3/GANP/THP3"/>
</dbReference>
<dbReference type="PROSITE" id="PS50250">
    <property type="entry name" value="PCI"/>
    <property type="match status" value="1"/>
</dbReference>
<accession>A0A6P7SHC1</accession>
<feature type="region of interest" description="Disordered" evidence="1">
    <location>
        <begin position="97"/>
        <end position="153"/>
    </location>
</feature>
<organism evidence="3 4">
    <name type="scientific">Octopus sinensis</name>
    <name type="common">East Asian common octopus</name>
    <dbReference type="NCBI Taxonomy" id="2607531"/>
    <lineage>
        <taxon>Eukaryota</taxon>
        <taxon>Metazoa</taxon>
        <taxon>Spiralia</taxon>
        <taxon>Lophotrochozoa</taxon>
        <taxon>Mollusca</taxon>
        <taxon>Cephalopoda</taxon>
        <taxon>Coleoidea</taxon>
        <taxon>Octopodiformes</taxon>
        <taxon>Octopoda</taxon>
        <taxon>Incirrata</taxon>
        <taxon>Octopodidae</taxon>
        <taxon>Octopus</taxon>
    </lineage>
</organism>
<gene>
    <name evidence="4" type="primary">LOC115212795</name>
</gene>
<dbReference type="FunFam" id="1.25.40.990:FF:000010">
    <property type="entry name" value="Leukocyte receptor cluster member"/>
    <property type="match status" value="1"/>
</dbReference>
<feature type="region of interest" description="Disordered" evidence="1">
    <location>
        <begin position="458"/>
        <end position="597"/>
    </location>
</feature>
<feature type="compositionally biased region" description="Basic and acidic residues" evidence="1">
    <location>
        <begin position="572"/>
        <end position="597"/>
    </location>
</feature>
<dbReference type="InterPro" id="IPR000717">
    <property type="entry name" value="PCI_dom"/>
</dbReference>
<feature type="compositionally biased region" description="Low complexity" evidence="1">
    <location>
        <begin position="531"/>
        <end position="554"/>
    </location>
</feature>
<protein>
    <submittedName>
        <fullName evidence="4">Leukocyte receptor cluster member 8 homolog isoform X2</fullName>
    </submittedName>
</protein>
<dbReference type="InterPro" id="IPR005062">
    <property type="entry name" value="SAC3/GANP/THP3_conserved"/>
</dbReference>
<dbReference type="Proteomes" id="UP000515154">
    <property type="component" value="Linkage group LG6"/>
</dbReference>
<keyword evidence="4" id="KW-0675">Receptor</keyword>
<name>A0A6P7SHC1_9MOLL</name>
<feature type="compositionally biased region" description="Basic residues" evidence="1">
    <location>
        <begin position="491"/>
        <end position="503"/>
    </location>
</feature>
<dbReference type="Pfam" id="PF03399">
    <property type="entry name" value="SAC3_GANP"/>
    <property type="match status" value="1"/>
</dbReference>
<dbReference type="Gene3D" id="1.25.40.990">
    <property type="match status" value="1"/>
</dbReference>
<evidence type="ECO:0000313" key="4">
    <source>
        <dbReference type="RefSeq" id="XP_029637356.2"/>
    </source>
</evidence>
<feature type="compositionally biased region" description="Pro residues" evidence="1">
    <location>
        <begin position="103"/>
        <end position="113"/>
    </location>
</feature>
<feature type="compositionally biased region" description="Low complexity" evidence="1">
    <location>
        <begin position="265"/>
        <end position="291"/>
    </location>
</feature>